<protein>
    <submittedName>
        <fullName evidence="1">Uncharacterized protein</fullName>
    </submittedName>
</protein>
<dbReference type="EMBL" id="AKWE02000139">
    <property type="protein sequence ID" value="EMO56985.1"/>
    <property type="molecule type" value="Genomic_DNA"/>
</dbReference>
<evidence type="ECO:0000313" key="1">
    <source>
        <dbReference type="EMBL" id="EMO56985.1"/>
    </source>
</evidence>
<gene>
    <name evidence="1" type="ORF">LEP1GSC161_0513</name>
</gene>
<accession>M6VJJ8</accession>
<comment type="caution">
    <text evidence="1">The sequence shown here is derived from an EMBL/GenBank/DDBJ whole genome shotgun (WGS) entry which is preliminary data.</text>
</comment>
<name>M6VJJ8_9LEPT</name>
<organism evidence="1 2">
    <name type="scientific">Leptospira santarosai str. CBC1416</name>
    <dbReference type="NCBI Taxonomy" id="1193059"/>
    <lineage>
        <taxon>Bacteria</taxon>
        <taxon>Pseudomonadati</taxon>
        <taxon>Spirochaetota</taxon>
        <taxon>Spirochaetia</taxon>
        <taxon>Leptospirales</taxon>
        <taxon>Leptospiraceae</taxon>
        <taxon>Leptospira</taxon>
    </lineage>
</organism>
<dbReference type="AlphaFoldDB" id="M6VJJ8"/>
<evidence type="ECO:0000313" key="2">
    <source>
        <dbReference type="Proteomes" id="UP000012149"/>
    </source>
</evidence>
<sequence length="206" mass="24536">MKTICGNSYISNNKRTFNRIFILNLKRGNVGVPTNYVSLGSFYRFERIFYNKVRGWRYRGSDLWEFLHSEQASAFLHRTQISLSPKDRIITKQRKPLGNFKFVSNRQFVRRFDLKTVYRILFSISRNRYKHRKSKTQSPPRAFLVLKKWEARITVFESHADFLFARIPTQSLRTSCSNRRVFYLASYDEDGKRIEPKKSLTVEVAQ</sequence>
<proteinExistence type="predicted"/>
<reference evidence="1 2" key="1">
    <citation type="submission" date="2013-01" db="EMBL/GenBank/DDBJ databases">
        <authorList>
            <person name="Harkins D.M."/>
            <person name="Durkin A.S."/>
            <person name="Brinkac L.M."/>
            <person name="Haft D.H."/>
            <person name="Selengut J.D."/>
            <person name="Sanka R."/>
            <person name="DePew J."/>
            <person name="Purushe J."/>
            <person name="Matthias M.A."/>
            <person name="Vinetz J.M."/>
            <person name="Sutton G.G."/>
            <person name="Nierman W.C."/>
            <person name="Fouts D.E."/>
        </authorList>
    </citation>
    <scope>NUCLEOTIDE SEQUENCE [LARGE SCALE GENOMIC DNA]</scope>
    <source>
        <strain evidence="1 2">CBC1416</strain>
    </source>
</reference>
<dbReference type="Proteomes" id="UP000012149">
    <property type="component" value="Unassembled WGS sequence"/>
</dbReference>